<protein>
    <submittedName>
        <fullName evidence="10">Peptidase inhibitor I9</fullName>
    </submittedName>
</protein>
<dbReference type="GO" id="GO:0005615">
    <property type="term" value="C:extracellular space"/>
    <property type="evidence" value="ECO:0007669"/>
    <property type="project" value="TreeGrafter"/>
</dbReference>
<dbReference type="AlphaFoldDB" id="A0A1M5MYV3"/>
<dbReference type="STRING" id="2017.SAMN05444320_114102"/>
<keyword evidence="4 5" id="KW-0720">Serine protease</keyword>
<feature type="active site" description="Charge relay system" evidence="5">
    <location>
        <position position="195"/>
    </location>
</feature>
<sequence>MFSLSSRLRTSAAGLTAAVAALALGAACPPAASAAEGTILNANTPDSVAGSYLVHFRQSAALGAADITERANQLAARHGGQLRHVYDAVGGFAVDMNEAAAKRLAAEPSVEFVEQDKVVRASGEQTDPVWGLDRIDQRNLPLDRKYTYPDNAGAGTTVYVVDTGVDVEHPEFEGRAKHGYDFIDDDDEAEDCHGHGTHVAGTVAGATYGVAKKANIVGVRVLDCSGYSRGSSVVSGLNWVAKNAQKPAVVNMSLGGSANSSTDRAVRSLVNAGVTVAVAAGNENQDACNVSPARVREAITVAASDSADKRSIWRAPNVASNYGRCVDLFAPGSNILSAKPGGGTATMGGTSMATPHVAGAAALYLGQPGNSAKSPSEVADALLSASTPGKIRDVKGSPNKLLYVGFLNQDA</sequence>
<dbReference type="InterPro" id="IPR036852">
    <property type="entry name" value="Peptidase_S8/S53_dom_sf"/>
</dbReference>
<dbReference type="InterPro" id="IPR037045">
    <property type="entry name" value="S8pro/Inhibitor_I9_sf"/>
</dbReference>
<dbReference type="OrthoDB" id="9766923at2"/>
<evidence type="ECO:0000256" key="2">
    <source>
        <dbReference type="ARBA" id="ARBA00022670"/>
    </source>
</evidence>
<dbReference type="EMBL" id="FQVN01000014">
    <property type="protein sequence ID" value="SHG82385.1"/>
    <property type="molecule type" value="Genomic_DNA"/>
</dbReference>
<feature type="domain" description="Peptidase S8/S53" evidence="8">
    <location>
        <begin position="153"/>
        <end position="388"/>
    </location>
</feature>
<dbReference type="CDD" id="cd04077">
    <property type="entry name" value="Peptidases_S8_PCSK9_ProteinaseK_like"/>
    <property type="match status" value="1"/>
</dbReference>
<dbReference type="InterPro" id="IPR022398">
    <property type="entry name" value="Peptidase_S8_His-AS"/>
</dbReference>
<evidence type="ECO:0000313" key="11">
    <source>
        <dbReference type="Proteomes" id="UP000184501"/>
    </source>
</evidence>
<gene>
    <name evidence="10" type="ORF">SAMN05444320_114102</name>
</gene>
<evidence type="ECO:0000256" key="4">
    <source>
        <dbReference type="ARBA" id="ARBA00022825"/>
    </source>
</evidence>
<evidence type="ECO:0000259" key="8">
    <source>
        <dbReference type="Pfam" id="PF00082"/>
    </source>
</evidence>
<dbReference type="InterPro" id="IPR015500">
    <property type="entry name" value="Peptidase_S8_subtilisin-rel"/>
</dbReference>
<evidence type="ECO:0000256" key="7">
    <source>
        <dbReference type="SAM" id="SignalP"/>
    </source>
</evidence>
<dbReference type="PANTHER" id="PTHR43806:SF11">
    <property type="entry name" value="CEREVISIN-RELATED"/>
    <property type="match status" value="1"/>
</dbReference>
<keyword evidence="3 5" id="KW-0378">Hydrolase</keyword>
<dbReference type="InterPro" id="IPR023827">
    <property type="entry name" value="Peptidase_S8_Asp-AS"/>
</dbReference>
<proteinExistence type="inferred from homology"/>
<dbReference type="Gene3D" id="3.40.50.200">
    <property type="entry name" value="Peptidase S8/S53 domain"/>
    <property type="match status" value="1"/>
</dbReference>
<dbReference type="SUPFAM" id="SSF52743">
    <property type="entry name" value="Subtilisin-like"/>
    <property type="match status" value="1"/>
</dbReference>
<dbReference type="SUPFAM" id="SSF54897">
    <property type="entry name" value="Protease propeptides/inhibitors"/>
    <property type="match status" value="1"/>
</dbReference>
<feature type="domain" description="Inhibitor I9" evidence="9">
    <location>
        <begin position="51"/>
        <end position="121"/>
    </location>
</feature>
<evidence type="ECO:0000256" key="3">
    <source>
        <dbReference type="ARBA" id="ARBA00022801"/>
    </source>
</evidence>
<accession>A0A1M5MYV3</accession>
<dbReference type="Pfam" id="PF05922">
    <property type="entry name" value="Inhibitor_I9"/>
    <property type="match status" value="1"/>
</dbReference>
<comment type="similarity">
    <text evidence="1 5 6">Belongs to the peptidase S8 family.</text>
</comment>
<dbReference type="InterPro" id="IPR023828">
    <property type="entry name" value="Peptidase_S8_Ser-AS"/>
</dbReference>
<feature type="active site" description="Charge relay system" evidence="5">
    <location>
        <position position="351"/>
    </location>
</feature>
<keyword evidence="7" id="KW-0732">Signal</keyword>
<evidence type="ECO:0000313" key="10">
    <source>
        <dbReference type="EMBL" id="SHG82385.1"/>
    </source>
</evidence>
<evidence type="ECO:0000256" key="6">
    <source>
        <dbReference type="RuleBase" id="RU003355"/>
    </source>
</evidence>
<reference evidence="10 11" key="1">
    <citation type="submission" date="2016-11" db="EMBL/GenBank/DDBJ databases">
        <authorList>
            <person name="Jaros S."/>
            <person name="Januszkiewicz K."/>
            <person name="Wedrychowicz H."/>
        </authorList>
    </citation>
    <scope>NUCLEOTIDE SEQUENCE [LARGE SCALE GENOMIC DNA]</scope>
    <source>
        <strain evidence="10 11">DSM 44523</strain>
    </source>
</reference>
<dbReference type="InterPro" id="IPR034193">
    <property type="entry name" value="PCSK9_ProteinaseK-like"/>
</dbReference>
<feature type="active site" description="Charge relay system" evidence="5">
    <location>
        <position position="162"/>
    </location>
</feature>
<dbReference type="Pfam" id="PF00082">
    <property type="entry name" value="Peptidase_S8"/>
    <property type="match status" value="1"/>
</dbReference>
<dbReference type="GO" id="GO:0006508">
    <property type="term" value="P:proteolysis"/>
    <property type="evidence" value="ECO:0007669"/>
    <property type="project" value="UniProtKB-KW"/>
</dbReference>
<dbReference type="InterPro" id="IPR050131">
    <property type="entry name" value="Peptidase_S8_subtilisin-like"/>
</dbReference>
<organism evidence="10 11">
    <name type="scientific">Streptoalloteichus hindustanus</name>
    <dbReference type="NCBI Taxonomy" id="2017"/>
    <lineage>
        <taxon>Bacteria</taxon>
        <taxon>Bacillati</taxon>
        <taxon>Actinomycetota</taxon>
        <taxon>Actinomycetes</taxon>
        <taxon>Pseudonocardiales</taxon>
        <taxon>Pseudonocardiaceae</taxon>
        <taxon>Streptoalloteichus</taxon>
    </lineage>
</organism>
<dbReference type="Proteomes" id="UP000184501">
    <property type="component" value="Unassembled WGS sequence"/>
</dbReference>
<dbReference type="PROSITE" id="PS00136">
    <property type="entry name" value="SUBTILASE_ASP"/>
    <property type="match status" value="1"/>
</dbReference>
<dbReference type="Gene3D" id="3.30.70.80">
    <property type="entry name" value="Peptidase S8 propeptide/proteinase inhibitor I9"/>
    <property type="match status" value="1"/>
</dbReference>
<evidence type="ECO:0000259" key="9">
    <source>
        <dbReference type="Pfam" id="PF05922"/>
    </source>
</evidence>
<dbReference type="GO" id="GO:0004252">
    <property type="term" value="F:serine-type endopeptidase activity"/>
    <property type="evidence" value="ECO:0007669"/>
    <property type="project" value="UniProtKB-UniRule"/>
</dbReference>
<dbReference type="PROSITE" id="PS51257">
    <property type="entry name" value="PROKAR_LIPOPROTEIN"/>
    <property type="match status" value="1"/>
</dbReference>
<evidence type="ECO:0000256" key="5">
    <source>
        <dbReference type="PROSITE-ProRule" id="PRU01240"/>
    </source>
</evidence>
<evidence type="ECO:0000256" key="1">
    <source>
        <dbReference type="ARBA" id="ARBA00011073"/>
    </source>
</evidence>
<dbReference type="PROSITE" id="PS51892">
    <property type="entry name" value="SUBTILASE"/>
    <property type="match status" value="1"/>
</dbReference>
<feature type="chain" id="PRO_5012567560" evidence="7">
    <location>
        <begin position="35"/>
        <end position="411"/>
    </location>
</feature>
<dbReference type="FunFam" id="3.40.50.200:FF:000014">
    <property type="entry name" value="Proteinase K"/>
    <property type="match status" value="1"/>
</dbReference>
<dbReference type="RefSeq" id="WP_073489459.1">
    <property type="nucleotide sequence ID" value="NZ_FQVN01000014.1"/>
</dbReference>
<keyword evidence="2 5" id="KW-0645">Protease</keyword>
<name>A0A1M5MYV3_STRHI</name>
<dbReference type="PRINTS" id="PR00723">
    <property type="entry name" value="SUBTILISIN"/>
</dbReference>
<dbReference type="InterPro" id="IPR000209">
    <property type="entry name" value="Peptidase_S8/S53_dom"/>
</dbReference>
<dbReference type="PROSITE" id="PS00138">
    <property type="entry name" value="SUBTILASE_SER"/>
    <property type="match status" value="1"/>
</dbReference>
<dbReference type="PROSITE" id="PS00137">
    <property type="entry name" value="SUBTILASE_HIS"/>
    <property type="match status" value="1"/>
</dbReference>
<dbReference type="InterPro" id="IPR010259">
    <property type="entry name" value="S8pro/Inhibitor_I9"/>
</dbReference>
<keyword evidence="11" id="KW-1185">Reference proteome</keyword>
<dbReference type="PANTHER" id="PTHR43806">
    <property type="entry name" value="PEPTIDASE S8"/>
    <property type="match status" value="1"/>
</dbReference>
<feature type="signal peptide" evidence="7">
    <location>
        <begin position="1"/>
        <end position="34"/>
    </location>
</feature>